<evidence type="ECO:0000313" key="1">
    <source>
        <dbReference type="EMBL" id="MCR5970405.1"/>
    </source>
</evidence>
<organism evidence="1 2">
    <name type="scientific">Lactobacillus leichmannii</name>
    <dbReference type="NCBI Taxonomy" id="28039"/>
    <lineage>
        <taxon>Bacteria</taxon>
        <taxon>Bacillati</taxon>
        <taxon>Bacillota</taxon>
        <taxon>Bacilli</taxon>
        <taxon>Lactobacillales</taxon>
        <taxon>Lactobacillaceae</taxon>
        <taxon>Lactobacillus</taxon>
    </lineage>
</organism>
<accession>A0ABT1XUT8</accession>
<protein>
    <recommendedName>
        <fullName evidence="3">PD-(D/E)XK endonuclease-like domain-containing protein</fullName>
    </recommendedName>
</protein>
<comment type="caution">
    <text evidence="1">The sequence shown here is derived from an EMBL/GenBank/DDBJ whole genome shotgun (WGS) entry which is preliminary data.</text>
</comment>
<evidence type="ECO:0000313" key="2">
    <source>
        <dbReference type="Proteomes" id="UP001524940"/>
    </source>
</evidence>
<name>A0ABT1XUT8_LACLE</name>
<sequence>MSGASAQESFEISLRGASNIGEDALAAKLLAEVKGLDDRSITNAIKLTRFDVYYRAGLGYKPVSEIKPDQATIQNVRTMVERSLHFLEVYGPKLLDGFTFEGGYTDTVSKGDGDLTTADTLWDFKVSKAKVKKEYTLQLLMYWRMGLHSVHPEFQSIKYLGIYNPRLNQVYRIAVTDISEDVIREVEEKVIGYGML</sequence>
<reference evidence="1 2" key="1">
    <citation type="submission" date="2018-07" db="EMBL/GenBank/DDBJ databases">
        <title>Genome sequencing and assembly of Lactobacillus leichmannii.</title>
        <authorList>
            <person name="Rong J.-C."/>
            <person name="Li M.-Y."/>
            <person name="Zhang Q.-F."/>
            <person name="Chi N.-Y."/>
        </authorList>
    </citation>
    <scope>NUCLEOTIDE SEQUENCE [LARGE SCALE GENOMIC DNA]</scope>
    <source>
        <strain evidence="1 2">JCM 1148</strain>
    </source>
</reference>
<dbReference type="RefSeq" id="WP_035184416.1">
    <property type="nucleotide sequence ID" value="NZ_QOCY01000014.1"/>
</dbReference>
<proteinExistence type="predicted"/>
<keyword evidence="2" id="KW-1185">Reference proteome</keyword>
<dbReference type="EMBL" id="QOCY01000014">
    <property type="protein sequence ID" value="MCR5970405.1"/>
    <property type="molecule type" value="Genomic_DNA"/>
</dbReference>
<dbReference type="Proteomes" id="UP001524940">
    <property type="component" value="Unassembled WGS sequence"/>
</dbReference>
<evidence type="ECO:0008006" key="3">
    <source>
        <dbReference type="Google" id="ProtNLM"/>
    </source>
</evidence>
<gene>
    <name evidence="1" type="ORF">DS743_00675</name>
</gene>